<keyword evidence="1" id="KW-0812">Transmembrane</keyword>
<evidence type="ECO:0000313" key="2">
    <source>
        <dbReference type="EMBL" id="VAW45016.1"/>
    </source>
</evidence>
<feature type="transmembrane region" description="Helical" evidence="1">
    <location>
        <begin position="61"/>
        <end position="81"/>
    </location>
</feature>
<feature type="transmembrane region" description="Helical" evidence="1">
    <location>
        <begin position="18"/>
        <end position="40"/>
    </location>
</feature>
<protein>
    <submittedName>
        <fullName evidence="2">Uncharacterized protein</fullName>
    </submittedName>
</protein>
<dbReference type="PANTHER" id="PTHR39594">
    <property type="entry name" value="PROTEIN YCHQ"/>
    <property type="match status" value="1"/>
</dbReference>
<dbReference type="PANTHER" id="PTHR39594:SF1">
    <property type="entry name" value="PROTEIN YCHQ"/>
    <property type="match status" value="1"/>
</dbReference>
<accession>A0A3B0WKL1</accession>
<dbReference type="EMBL" id="UOFA01000152">
    <property type="protein sequence ID" value="VAW45016.1"/>
    <property type="molecule type" value="Genomic_DNA"/>
</dbReference>
<name>A0A3B0WKL1_9ZZZZ</name>
<keyword evidence="1" id="KW-0472">Membrane</keyword>
<reference evidence="2" key="1">
    <citation type="submission" date="2018-06" db="EMBL/GenBank/DDBJ databases">
        <authorList>
            <person name="Zhirakovskaya E."/>
        </authorList>
    </citation>
    <scope>NUCLEOTIDE SEQUENCE</scope>
</reference>
<gene>
    <name evidence="2" type="ORF">MNBD_GAMMA02-1863</name>
</gene>
<dbReference type="GO" id="GO:0005886">
    <property type="term" value="C:plasma membrane"/>
    <property type="evidence" value="ECO:0007669"/>
    <property type="project" value="TreeGrafter"/>
</dbReference>
<sequence>MFNAVTIKIYQDHVTANFMYLIVKHIHVVLIIISITMFQFRYWRQRYFNLPPNRLIKMLPHVIDTLLLSSGIGLAWVAGFSPSNSDWLLFKLLALLFYIVMGSLAMKKTGTLQWSAYLIATVAVLYMLLVATSKQSWPFS</sequence>
<dbReference type="Pfam" id="PF04247">
    <property type="entry name" value="SirB"/>
    <property type="match status" value="1"/>
</dbReference>
<proteinExistence type="predicted"/>
<feature type="transmembrane region" description="Helical" evidence="1">
    <location>
        <begin position="112"/>
        <end position="131"/>
    </location>
</feature>
<organism evidence="2">
    <name type="scientific">hydrothermal vent metagenome</name>
    <dbReference type="NCBI Taxonomy" id="652676"/>
    <lineage>
        <taxon>unclassified sequences</taxon>
        <taxon>metagenomes</taxon>
        <taxon>ecological metagenomes</taxon>
    </lineage>
</organism>
<keyword evidence="1" id="KW-1133">Transmembrane helix</keyword>
<feature type="transmembrane region" description="Helical" evidence="1">
    <location>
        <begin position="87"/>
        <end position="105"/>
    </location>
</feature>
<evidence type="ECO:0000256" key="1">
    <source>
        <dbReference type="SAM" id="Phobius"/>
    </source>
</evidence>
<dbReference type="InterPro" id="IPR007360">
    <property type="entry name" value="SirB"/>
</dbReference>
<dbReference type="PIRSF" id="PIRSF005610">
    <property type="entry name" value="SirB"/>
    <property type="match status" value="1"/>
</dbReference>
<dbReference type="AlphaFoldDB" id="A0A3B0WKL1"/>